<name>A0A6J4RKV6_9ACTN</name>
<feature type="compositionally biased region" description="Basic and acidic residues" evidence="1">
    <location>
        <begin position="35"/>
        <end position="57"/>
    </location>
</feature>
<gene>
    <name evidence="2" type="ORF">AVDCRST_MAG38-1248</name>
</gene>
<feature type="region of interest" description="Disordered" evidence="1">
    <location>
        <begin position="25"/>
        <end position="59"/>
    </location>
</feature>
<feature type="compositionally biased region" description="Basic and acidic residues" evidence="1">
    <location>
        <begin position="255"/>
        <end position="270"/>
    </location>
</feature>
<evidence type="ECO:0000313" key="2">
    <source>
        <dbReference type="EMBL" id="CAA9470383.1"/>
    </source>
</evidence>
<accession>A0A6J4RKV6</accession>
<feature type="region of interest" description="Disordered" evidence="1">
    <location>
        <begin position="244"/>
        <end position="270"/>
    </location>
</feature>
<organism evidence="2">
    <name type="scientific">uncultured Solirubrobacteraceae bacterium</name>
    <dbReference type="NCBI Taxonomy" id="1162706"/>
    <lineage>
        <taxon>Bacteria</taxon>
        <taxon>Bacillati</taxon>
        <taxon>Actinomycetota</taxon>
        <taxon>Thermoleophilia</taxon>
        <taxon>Solirubrobacterales</taxon>
        <taxon>Solirubrobacteraceae</taxon>
        <taxon>environmental samples</taxon>
    </lineage>
</organism>
<evidence type="ECO:0000256" key="1">
    <source>
        <dbReference type="SAM" id="MobiDB-lite"/>
    </source>
</evidence>
<reference evidence="2" key="1">
    <citation type="submission" date="2020-02" db="EMBL/GenBank/DDBJ databases">
        <authorList>
            <person name="Meier V. D."/>
        </authorList>
    </citation>
    <scope>NUCLEOTIDE SEQUENCE</scope>
    <source>
        <strain evidence="2">AVDCRST_MAG38</strain>
    </source>
</reference>
<dbReference type="AlphaFoldDB" id="A0A6J4RKV6"/>
<sequence>MQHDRREREDVAARVERAAEQALGARVGARRLGRRDRGGGARARGEHPEAGDAHRLDAVGAGGADDDVVGGEVAVQHAVLVRGFEGVGGAAGDLHGPARREVPLALEQLGEARALDVGGGDVQPAVARGAHPVDERHRGVLHAAGLEHLAHDAAHRRRVRLAALHGEGAQHPARHVRREVDVAGRRLAELPADLVALDGRKGAGGSEGAAGRAARDALPIHDVCCHLRPRVRCRRPRVVGGRRITRTGSCAGPHTYRDPGPLRKAESNIV</sequence>
<dbReference type="EMBL" id="CADCVJ010000084">
    <property type="protein sequence ID" value="CAA9470383.1"/>
    <property type="molecule type" value="Genomic_DNA"/>
</dbReference>
<proteinExistence type="predicted"/>
<protein>
    <submittedName>
        <fullName evidence="2">Uncharacterized protein</fullName>
    </submittedName>
</protein>